<evidence type="ECO:0000256" key="3">
    <source>
        <dbReference type="SAM" id="SignalP"/>
    </source>
</evidence>
<keyword evidence="3" id="KW-0732">Signal</keyword>
<feature type="transmembrane region" description="Helical" evidence="2">
    <location>
        <begin position="309"/>
        <end position="327"/>
    </location>
</feature>
<evidence type="ECO:0000313" key="4">
    <source>
        <dbReference type="EMBL" id="MDA0643147.1"/>
    </source>
</evidence>
<comment type="caution">
    <text evidence="4">The sequence shown here is derived from an EMBL/GenBank/DDBJ whole genome shotgun (WGS) entry which is preliminary data.</text>
</comment>
<dbReference type="Proteomes" id="UP001212498">
    <property type="component" value="Unassembled WGS sequence"/>
</dbReference>
<sequence length="331" mass="35242">MGGLLIRMLGVALAALAVLPPAAAAADDGERLFTFRDPRITESSGLAVSPTHDDVYYTHNDSSAQPEFYAVGADGRTKATFRLRGAEARDWEAMAAVKDPATGRGVLWFADIGDNLDGAWPDVSIYKVMEPRTLADATLPAVRYRFRYADGARNAEGIMVNPRTGRLHVVTKEFAGGVYVAPKKLRTDRTNTLRRIGSAPIMATDAAYAPDGSSYVIRTYFSATLYEPSGKMIAKVPMPELRQAESIAYTRDGTALLTGSEGVRSPVYRVPLPAAATPTPSPTPSERPRAQGTTAAAEQAGGGLTGLNVLIWLGAAALAIGAITFLARITR</sequence>
<dbReference type="EMBL" id="JAPNUD010000059">
    <property type="protein sequence ID" value="MDA0643147.1"/>
    <property type="molecule type" value="Genomic_DNA"/>
</dbReference>
<keyword evidence="2" id="KW-1133">Transmembrane helix</keyword>
<name>A0ABT4T0W5_9ACTN</name>
<keyword evidence="5" id="KW-1185">Reference proteome</keyword>
<dbReference type="SUPFAM" id="SSF101898">
    <property type="entry name" value="NHL repeat"/>
    <property type="match status" value="1"/>
</dbReference>
<accession>A0ABT4T0W5</accession>
<gene>
    <name evidence="4" type="ORF">OUY24_21185</name>
</gene>
<dbReference type="RefSeq" id="WP_271277501.1">
    <property type="nucleotide sequence ID" value="NZ_BAABFD010000016.1"/>
</dbReference>
<evidence type="ECO:0008006" key="6">
    <source>
        <dbReference type="Google" id="ProtNLM"/>
    </source>
</evidence>
<keyword evidence="2" id="KW-0472">Membrane</keyword>
<reference evidence="4 5" key="1">
    <citation type="submission" date="2022-11" db="EMBL/GenBank/DDBJ databases">
        <title>Nonomuraea corallina sp. nov., a new species of the genus Nonomuraea isolated from sea side sediment in Thai sea.</title>
        <authorList>
            <person name="Ngamcharungchit C."/>
            <person name="Matsumoto A."/>
            <person name="Suriyachadkun C."/>
            <person name="Panbangred W."/>
            <person name="Inahashi Y."/>
            <person name="Intra B."/>
        </authorList>
    </citation>
    <scope>NUCLEOTIDE SEQUENCE [LARGE SCALE GENOMIC DNA]</scope>
    <source>
        <strain evidence="4 5">DSM 43553</strain>
    </source>
</reference>
<protein>
    <recommendedName>
        <fullName evidence="6">WD40 repeat protein</fullName>
    </recommendedName>
</protein>
<feature type="chain" id="PRO_5046782445" description="WD40 repeat protein" evidence="3">
    <location>
        <begin position="26"/>
        <end position="331"/>
    </location>
</feature>
<evidence type="ECO:0000256" key="1">
    <source>
        <dbReference type="SAM" id="MobiDB-lite"/>
    </source>
</evidence>
<evidence type="ECO:0000256" key="2">
    <source>
        <dbReference type="SAM" id="Phobius"/>
    </source>
</evidence>
<feature type="region of interest" description="Disordered" evidence="1">
    <location>
        <begin position="272"/>
        <end position="297"/>
    </location>
</feature>
<organism evidence="4 5">
    <name type="scientific">Nonomuraea ferruginea</name>
    <dbReference type="NCBI Taxonomy" id="46174"/>
    <lineage>
        <taxon>Bacteria</taxon>
        <taxon>Bacillati</taxon>
        <taxon>Actinomycetota</taxon>
        <taxon>Actinomycetes</taxon>
        <taxon>Streptosporangiales</taxon>
        <taxon>Streptosporangiaceae</taxon>
        <taxon>Nonomuraea</taxon>
    </lineage>
</organism>
<evidence type="ECO:0000313" key="5">
    <source>
        <dbReference type="Proteomes" id="UP001212498"/>
    </source>
</evidence>
<feature type="signal peptide" evidence="3">
    <location>
        <begin position="1"/>
        <end position="25"/>
    </location>
</feature>
<proteinExistence type="predicted"/>
<keyword evidence="2" id="KW-0812">Transmembrane</keyword>